<proteinExistence type="inferred from homology"/>
<feature type="binding site" evidence="4">
    <location>
        <position position="243"/>
    </location>
    <ligand>
        <name>substrate</name>
    </ligand>
</feature>
<gene>
    <name evidence="4" type="primary">tgt</name>
    <name evidence="6" type="ORF">UV59_C0008G0021</name>
</gene>
<feature type="binding site" evidence="4">
    <location>
        <position position="362"/>
    </location>
    <ligand>
        <name>Zn(2+)</name>
        <dbReference type="ChEBI" id="CHEBI:29105"/>
    </ligand>
</feature>
<dbReference type="AlphaFoldDB" id="A0A0G1FEP5"/>
<comment type="pathway">
    <text evidence="4">tRNA modification; tRNA-queuosine biosynthesis.</text>
</comment>
<keyword evidence="3 4" id="KW-0819">tRNA processing</keyword>
<feature type="binding site" evidence="4">
    <location>
        <position position="270"/>
    </location>
    <ligand>
        <name>substrate</name>
    </ligand>
</feature>
<protein>
    <recommendedName>
        <fullName evidence="4">Queuine tRNA-ribosyltransferase</fullName>
        <ecNumber evidence="4">2.4.2.29</ecNumber>
    </recommendedName>
    <alternativeName>
        <fullName evidence="4">Guanine insertion enzyme</fullName>
    </alternativeName>
    <alternativeName>
        <fullName evidence="4">tRNA-guanine transglycosylase</fullName>
    </alternativeName>
</protein>
<feature type="region of interest" description="RNA binding; important for wobble base 34 recognition" evidence="4">
    <location>
        <begin position="325"/>
        <end position="329"/>
    </location>
</feature>
<dbReference type="Gene3D" id="3.20.20.105">
    <property type="entry name" value="Queuine tRNA-ribosyltransferase-like"/>
    <property type="match status" value="1"/>
</dbReference>
<comment type="similarity">
    <text evidence="4">Belongs to the queuine tRNA-ribosyltransferase family.</text>
</comment>
<keyword evidence="4" id="KW-0862">Zinc</keyword>
<evidence type="ECO:0000256" key="4">
    <source>
        <dbReference type="HAMAP-Rule" id="MF_00168"/>
    </source>
</evidence>
<keyword evidence="4" id="KW-0671">Queuosine biosynthesis</keyword>
<evidence type="ECO:0000313" key="7">
    <source>
        <dbReference type="Proteomes" id="UP000034543"/>
    </source>
</evidence>
<comment type="function">
    <text evidence="4">Catalyzes the base-exchange of a guanine (G) residue with the queuine precursor 7-aminomethyl-7-deazaguanine (PreQ1) at position 34 (anticodon wobble position) in tRNAs with GU(N) anticodons (tRNA-Asp, -Asn, -His and -Tyr). Catalysis occurs through a double-displacement mechanism. The nucleophile active site attacks the C1' of nucleotide 34 to detach the guanine base from the RNA, forming a covalent enzyme-RNA intermediate. The proton acceptor active site deprotonates the incoming PreQ1, allowing a nucleophilic attack on the C1' of the ribose to form the product. After dissociation, two additional enzymatic reactions on the tRNA convert PreQ1 to queuine (Q), resulting in the hypermodified nucleoside queuosine (7-(((4,5-cis-dihydroxy-2-cyclopenten-1-yl)amino)methyl)-7-deazaguanosine).</text>
</comment>
<dbReference type="EC" id="2.4.2.29" evidence="4"/>
<evidence type="ECO:0000259" key="5">
    <source>
        <dbReference type="Pfam" id="PF01702"/>
    </source>
</evidence>
<evidence type="ECO:0000256" key="2">
    <source>
        <dbReference type="ARBA" id="ARBA00022679"/>
    </source>
</evidence>
<dbReference type="InterPro" id="IPR004803">
    <property type="entry name" value="TGT"/>
</dbReference>
<dbReference type="SUPFAM" id="SSF51713">
    <property type="entry name" value="tRNA-guanine transglycosylase"/>
    <property type="match status" value="1"/>
</dbReference>
<dbReference type="GO" id="GO:0005829">
    <property type="term" value="C:cytosol"/>
    <property type="evidence" value="ECO:0007669"/>
    <property type="project" value="TreeGrafter"/>
</dbReference>
<dbReference type="GO" id="GO:0046872">
    <property type="term" value="F:metal ion binding"/>
    <property type="evidence" value="ECO:0007669"/>
    <property type="project" value="UniProtKB-KW"/>
</dbReference>
<feature type="binding site" evidence="4">
    <location>
        <begin position="94"/>
        <end position="98"/>
    </location>
    <ligand>
        <name>substrate</name>
    </ligand>
</feature>
<dbReference type="STRING" id="1618436.UV59_C0008G0021"/>
<dbReference type="InterPro" id="IPR002616">
    <property type="entry name" value="tRNA_ribo_trans-like"/>
</dbReference>
<feature type="active site" description="Nucleophile" evidence="4">
    <location>
        <position position="320"/>
    </location>
</feature>
<sequence>MNTFKFTVRSRDQKTLARAGEITTPHGVIETPAFVPVGTQATVKSLTPEELQVLQVKLFFVNTYHTYLRPGIEIIKKIGGLHKFMNWHDPLITDSGGFQVFSLGSKRLVNLAISESSVLDQARFTKKLENAKAEKTQVFPDDYRPVGQLVTIDDEGVTFTSHWDGVKHRFTPELSMQLQFALGADIHIAFDECSPYPTTEEYAHQAMERTHAWATRSLHEHRKLQIREQKLGKAYQALYGVVQGSVYQELRIESANFIAAQNFDGIAIGGVAVGESKKEMRNVCDLVVPRLPKHLPRHLLGVGEIDDIFDLIERGIDTFDCVQPTRLARMGQLLIHRNLSGFTLDITKKAQAASFLPIDEKCSCYTCTNFTRAYLHHLFRVRELLGYRLATIHNLHFVVDLTRQIRAHIMDHTFGEFKRAYLAGNQGLDK</sequence>
<comment type="catalytic activity">
    <reaction evidence="4">
        <text>7-aminomethyl-7-carbaguanine + guanosine(34) in tRNA = 7-aminomethyl-7-carbaguanosine(34) in tRNA + guanine</text>
        <dbReference type="Rhea" id="RHEA:24104"/>
        <dbReference type="Rhea" id="RHEA-COMP:10341"/>
        <dbReference type="Rhea" id="RHEA-COMP:10342"/>
        <dbReference type="ChEBI" id="CHEBI:16235"/>
        <dbReference type="ChEBI" id="CHEBI:58703"/>
        <dbReference type="ChEBI" id="CHEBI:74269"/>
        <dbReference type="ChEBI" id="CHEBI:82833"/>
        <dbReference type="EC" id="2.4.2.29"/>
    </reaction>
</comment>
<dbReference type="NCBIfam" id="TIGR00430">
    <property type="entry name" value="Q_tRNA_tgt"/>
    <property type="match status" value="1"/>
</dbReference>
<dbReference type="InterPro" id="IPR036511">
    <property type="entry name" value="TGT-like_sf"/>
</dbReference>
<dbReference type="PANTHER" id="PTHR46499">
    <property type="entry name" value="QUEUINE TRNA-RIBOSYLTRANSFERASE"/>
    <property type="match status" value="1"/>
</dbReference>
<feature type="binding site" evidence="4">
    <location>
        <position position="367"/>
    </location>
    <ligand>
        <name>Zn(2+)</name>
        <dbReference type="ChEBI" id="CHEBI:29105"/>
    </ligand>
</feature>
<accession>A0A0G1FEP5</accession>
<feature type="domain" description="tRNA-guanine(15) transglycosylase-like" evidence="5">
    <location>
        <begin position="148"/>
        <end position="423"/>
    </location>
</feature>
<dbReference type="GO" id="GO:0008616">
    <property type="term" value="P:tRNA queuosine(34) biosynthetic process"/>
    <property type="evidence" value="ECO:0007669"/>
    <property type="project" value="UniProtKB-UniRule"/>
</dbReference>
<feature type="active site" description="Proton acceptor" evidence="4">
    <location>
        <position position="94"/>
    </location>
</feature>
<dbReference type="PATRIC" id="fig|1618436.3.peg.478"/>
<feature type="region of interest" description="RNA binding" evidence="4">
    <location>
        <begin position="301"/>
        <end position="307"/>
    </location>
</feature>
<dbReference type="PANTHER" id="PTHR46499:SF1">
    <property type="entry name" value="QUEUINE TRNA-RIBOSYLTRANSFERASE"/>
    <property type="match status" value="1"/>
</dbReference>
<evidence type="ECO:0000313" key="6">
    <source>
        <dbReference type="EMBL" id="KKS85328.1"/>
    </source>
</evidence>
<dbReference type="GO" id="GO:0008479">
    <property type="term" value="F:tRNA-guanosine(34) queuine transglycosylase activity"/>
    <property type="evidence" value="ECO:0007669"/>
    <property type="project" value="UniProtKB-UniRule"/>
</dbReference>
<dbReference type="EMBL" id="LCFB01000008">
    <property type="protein sequence ID" value="KKS85328.1"/>
    <property type="molecule type" value="Genomic_DNA"/>
</dbReference>
<name>A0A0G1FEP5_9BACT</name>
<evidence type="ECO:0000256" key="1">
    <source>
        <dbReference type="ARBA" id="ARBA00022676"/>
    </source>
</evidence>
<feature type="binding site" evidence="4">
    <location>
        <position position="364"/>
    </location>
    <ligand>
        <name>Zn(2+)</name>
        <dbReference type="ChEBI" id="CHEBI:29105"/>
    </ligand>
</feature>
<keyword evidence="4" id="KW-0479">Metal-binding</keyword>
<dbReference type="UniPathway" id="UPA00392"/>
<dbReference type="InterPro" id="IPR050076">
    <property type="entry name" value="ArchSynthase1/Queuine_TRR"/>
</dbReference>
<organism evidence="6 7">
    <name type="scientific">Candidatus Gottesmanbacteria bacterium GW2011_GWA1_43_11</name>
    <dbReference type="NCBI Taxonomy" id="1618436"/>
    <lineage>
        <taxon>Bacteria</taxon>
        <taxon>Candidatus Gottesmaniibacteriota</taxon>
    </lineage>
</organism>
<comment type="subunit">
    <text evidence="4">Homodimer. Within each dimer, one monomer is responsible for RNA recognition and catalysis, while the other monomer binds to the replacement base PreQ1.</text>
</comment>
<keyword evidence="2 4" id="KW-0808">Transferase</keyword>
<feature type="binding site" evidence="4">
    <location>
        <position position="393"/>
    </location>
    <ligand>
        <name>Zn(2+)</name>
        <dbReference type="ChEBI" id="CHEBI:29105"/>
    </ligand>
</feature>
<comment type="cofactor">
    <cofactor evidence="4">
        <name>Zn(2+)</name>
        <dbReference type="ChEBI" id="CHEBI:29105"/>
    </cofactor>
    <text evidence="4">Binds 1 zinc ion per subunit.</text>
</comment>
<dbReference type="Pfam" id="PF01702">
    <property type="entry name" value="TGT"/>
    <property type="match status" value="2"/>
</dbReference>
<comment type="caution">
    <text evidence="6">The sequence shown here is derived from an EMBL/GenBank/DDBJ whole genome shotgun (WGS) entry which is preliminary data.</text>
</comment>
<dbReference type="HAMAP" id="MF_00168">
    <property type="entry name" value="Q_tRNA_Tgt"/>
    <property type="match status" value="1"/>
</dbReference>
<reference evidence="6 7" key="1">
    <citation type="journal article" date="2015" name="Nature">
        <title>rRNA introns, odd ribosomes, and small enigmatic genomes across a large radiation of phyla.</title>
        <authorList>
            <person name="Brown C.T."/>
            <person name="Hug L.A."/>
            <person name="Thomas B.C."/>
            <person name="Sharon I."/>
            <person name="Castelle C.J."/>
            <person name="Singh A."/>
            <person name="Wilkins M.J."/>
            <person name="Williams K.H."/>
            <person name="Banfield J.F."/>
        </authorList>
    </citation>
    <scope>NUCLEOTIDE SEQUENCE [LARGE SCALE GENOMIC DNA]</scope>
</reference>
<dbReference type="Proteomes" id="UP000034543">
    <property type="component" value="Unassembled WGS sequence"/>
</dbReference>
<dbReference type="NCBIfam" id="TIGR00449">
    <property type="entry name" value="tgt_general"/>
    <property type="match status" value="1"/>
</dbReference>
<feature type="binding site" evidence="4">
    <location>
        <position position="191"/>
    </location>
    <ligand>
        <name>substrate</name>
    </ligand>
</feature>
<keyword evidence="1 4" id="KW-0328">Glycosyltransferase</keyword>
<feature type="domain" description="tRNA-guanine(15) transglycosylase-like" evidence="5">
    <location>
        <begin position="16"/>
        <end position="108"/>
    </location>
</feature>
<evidence type="ECO:0000256" key="3">
    <source>
        <dbReference type="ARBA" id="ARBA00022694"/>
    </source>
</evidence>